<dbReference type="Proteomes" id="UP000828390">
    <property type="component" value="Unassembled WGS sequence"/>
</dbReference>
<accession>A0A9D4NH50</accession>
<evidence type="ECO:0000313" key="1">
    <source>
        <dbReference type="EMBL" id="KAH3896448.1"/>
    </source>
</evidence>
<keyword evidence="2" id="KW-1185">Reference proteome</keyword>
<name>A0A9D4NH50_DREPO</name>
<organism evidence="1 2">
    <name type="scientific">Dreissena polymorpha</name>
    <name type="common">Zebra mussel</name>
    <name type="synonym">Mytilus polymorpha</name>
    <dbReference type="NCBI Taxonomy" id="45954"/>
    <lineage>
        <taxon>Eukaryota</taxon>
        <taxon>Metazoa</taxon>
        <taxon>Spiralia</taxon>
        <taxon>Lophotrochozoa</taxon>
        <taxon>Mollusca</taxon>
        <taxon>Bivalvia</taxon>
        <taxon>Autobranchia</taxon>
        <taxon>Heteroconchia</taxon>
        <taxon>Euheterodonta</taxon>
        <taxon>Imparidentia</taxon>
        <taxon>Neoheterodontei</taxon>
        <taxon>Myida</taxon>
        <taxon>Dreissenoidea</taxon>
        <taxon>Dreissenidae</taxon>
        <taxon>Dreissena</taxon>
    </lineage>
</organism>
<reference evidence="1" key="1">
    <citation type="journal article" date="2019" name="bioRxiv">
        <title>The Genome of the Zebra Mussel, Dreissena polymorpha: A Resource for Invasive Species Research.</title>
        <authorList>
            <person name="McCartney M.A."/>
            <person name="Auch B."/>
            <person name="Kono T."/>
            <person name="Mallez S."/>
            <person name="Zhang Y."/>
            <person name="Obille A."/>
            <person name="Becker A."/>
            <person name="Abrahante J.E."/>
            <person name="Garbe J."/>
            <person name="Badalamenti J.P."/>
            <person name="Herman A."/>
            <person name="Mangelson H."/>
            <person name="Liachko I."/>
            <person name="Sullivan S."/>
            <person name="Sone E.D."/>
            <person name="Koren S."/>
            <person name="Silverstein K.A.T."/>
            <person name="Beckman K.B."/>
            <person name="Gohl D.M."/>
        </authorList>
    </citation>
    <scope>NUCLEOTIDE SEQUENCE</scope>
    <source>
        <strain evidence="1">Duluth1</strain>
        <tissue evidence="1">Whole animal</tissue>
    </source>
</reference>
<comment type="caution">
    <text evidence="1">The sequence shown here is derived from an EMBL/GenBank/DDBJ whole genome shotgun (WGS) entry which is preliminary data.</text>
</comment>
<gene>
    <name evidence="1" type="ORF">DPMN_020625</name>
</gene>
<dbReference type="EMBL" id="JAIWYP010000001">
    <property type="protein sequence ID" value="KAH3896448.1"/>
    <property type="molecule type" value="Genomic_DNA"/>
</dbReference>
<evidence type="ECO:0000313" key="2">
    <source>
        <dbReference type="Proteomes" id="UP000828390"/>
    </source>
</evidence>
<reference evidence="1" key="2">
    <citation type="submission" date="2020-11" db="EMBL/GenBank/DDBJ databases">
        <authorList>
            <person name="McCartney M.A."/>
            <person name="Auch B."/>
            <person name="Kono T."/>
            <person name="Mallez S."/>
            <person name="Becker A."/>
            <person name="Gohl D.M."/>
            <person name="Silverstein K.A.T."/>
            <person name="Koren S."/>
            <person name="Bechman K.B."/>
            <person name="Herman A."/>
            <person name="Abrahante J.E."/>
            <person name="Garbe J."/>
        </authorList>
    </citation>
    <scope>NUCLEOTIDE SEQUENCE</scope>
    <source>
        <strain evidence="1">Duluth1</strain>
        <tissue evidence="1">Whole animal</tissue>
    </source>
</reference>
<sequence length="52" mass="5900">MCVVTPYMQTLVSESLHFSLESPHFSLNQCLGRSHFSLKFEPSVSPVDPLYL</sequence>
<proteinExistence type="predicted"/>
<protein>
    <submittedName>
        <fullName evidence="1">Uncharacterized protein</fullName>
    </submittedName>
</protein>
<dbReference type="AlphaFoldDB" id="A0A9D4NH50"/>